<feature type="transmembrane region" description="Helical" evidence="1">
    <location>
        <begin position="93"/>
        <end position="111"/>
    </location>
</feature>
<accession>A0A3B1DU66</accession>
<reference evidence="2" key="1">
    <citation type="submission" date="2018-06" db="EMBL/GenBank/DDBJ databases">
        <authorList>
            <person name="Zhirakovskaya E."/>
        </authorList>
    </citation>
    <scope>NUCLEOTIDE SEQUENCE</scope>
</reference>
<dbReference type="GO" id="GO:0140359">
    <property type="term" value="F:ABC-type transporter activity"/>
    <property type="evidence" value="ECO:0007669"/>
    <property type="project" value="InterPro"/>
</dbReference>
<dbReference type="EMBL" id="UOGL01000655">
    <property type="protein sequence ID" value="VAX42441.1"/>
    <property type="molecule type" value="Genomic_DNA"/>
</dbReference>
<feature type="transmembrane region" description="Helical" evidence="1">
    <location>
        <begin position="60"/>
        <end position="81"/>
    </location>
</feature>
<keyword evidence="1" id="KW-0812">Transmembrane</keyword>
<dbReference type="GO" id="GO:0005886">
    <property type="term" value="C:plasma membrane"/>
    <property type="evidence" value="ECO:0007669"/>
    <property type="project" value="UniProtKB-SubCell"/>
</dbReference>
<sequence>MTFSVLGTTLAAISLSMSSQWWLTFGVIVLMFGALTALLYTTRVGVIARATTKEAIRQPVFLLTIAVALFLTVLNTFLPFFSFGDDIQMLKDCGLATILISGMLMAIWTASTSISDEIEGKTAMTLLSKPINRRQFVLGKYLGILVANLWLLLPLVIVFLFCIAYKVGYDARESGVAEAGAKDWFTTGPMNFPYWLAPRRMNAVTQIIPGVILIFLETAILTAISVAISTRMPMIFNMVACFTVFVIGHLTPVLVKAKGTLEFVKFMAQLIATVLPALGNFNTQNAIATGAIVSPNYLGMAAVYTLTYCTATILLAFILFEDRDLA</sequence>
<feature type="transmembrane region" description="Helical" evidence="1">
    <location>
        <begin position="21"/>
        <end position="40"/>
    </location>
</feature>
<proteinExistence type="predicted"/>
<gene>
    <name evidence="2" type="ORF">MNBD_PLANCTO02-2597</name>
</gene>
<organism evidence="2">
    <name type="scientific">hydrothermal vent metagenome</name>
    <dbReference type="NCBI Taxonomy" id="652676"/>
    <lineage>
        <taxon>unclassified sequences</taxon>
        <taxon>metagenomes</taxon>
        <taxon>ecological metagenomes</taxon>
    </lineage>
</organism>
<evidence type="ECO:0000313" key="2">
    <source>
        <dbReference type="EMBL" id="VAX42441.1"/>
    </source>
</evidence>
<keyword evidence="1" id="KW-1133">Transmembrane helix</keyword>
<feature type="transmembrane region" description="Helical" evidence="1">
    <location>
        <begin position="207"/>
        <end position="228"/>
    </location>
</feature>
<evidence type="ECO:0000256" key="1">
    <source>
        <dbReference type="SAM" id="Phobius"/>
    </source>
</evidence>
<dbReference type="PANTHER" id="PTHR43471">
    <property type="entry name" value="ABC TRANSPORTER PERMEASE"/>
    <property type="match status" value="1"/>
</dbReference>
<keyword evidence="1" id="KW-0472">Membrane</keyword>
<protein>
    <recommendedName>
        <fullName evidence="3">ABC transporter, permease protein</fullName>
    </recommendedName>
</protein>
<dbReference type="AlphaFoldDB" id="A0A3B1DU66"/>
<dbReference type="Pfam" id="PF12679">
    <property type="entry name" value="ABC2_membrane_2"/>
    <property type="match status" value="1"/>
</dbReference>
<feature type="transmembrane region" description="Helical" evidence="1">
    <location>
        <begin position="141"/>
        <end position="165"/>
    </location>
</feature>
<feature type="transmembrane region" description="Helical" evidence="1">
    <location>
        <begin position="301"/>
        <end position="320"/>
    </location>
</feature>
<feature type="transmembrane region" description="Helical" evidence="1">
    <location>
        <begin position="234"/>
        <end position="255"/>
    </location>
</feature>
<dbReference type="PANTHER" id="PTHR43471:SF10">
    <property type="entry name" value="SLL1107 PROTEIN"/>
    <property type="match status" value="1"/>
</dbReference>
<evidence type="ECO:0008006" key="3">
    <source>
        <dbReference type="Google" id="ProtNLM"/>
    </source>
</evidence>
<name>A0A3B1DU66_9ZZZZ</name>